<dbReference type="PROSITE" id="PS51767">
    <property type="entry name" value="PEPTIDASE_A1"/>
    <property type="match status" value="1"/>
</dbReference>
<keyword evidence="3" id="KW-1185">Reference proteome</keyword>
<dbReference type="OrthoDB" id="10500383at2759"/>
<protein>
    <recommendedName>
        <fullName evidence="1">Peptidase A1 domain-containing protein</fullName>
    </recommendedName>
</protein>
<dbReference type="STRING" id="53326.A0A016VQ18"/>
<accession>A0A016VQ18</accession>
<evidence type="ECO:0000313" key="2">
    <source>
        <dbReference type="EMBL" id="EYC29664.1"/>
    </source>
</evidence>
<dbReference type="Proteomes" id="UP000024635">
    <property type="component" value="Unassembled WGS sequence"/>
</dbReference>
<comment type="caution">
    <text evidence="2">The sequence shown here is derived from an EMBL/GenBank/DDBJ whole genome shotgun (WGS) entry which is preliminary data.</text>
</comment>
<proteinExistence type="predicted"/>
<evidence type="ECO:0000259" key="1">
    <source>
        <dbReference type="PROSITE" id="PS51767"/>
    </source>
</evidence>
<reference evidence="3" key="1">
    <citation type="journal article" date="2015" name="Nat. Genet.">
        <title>The genome and transcriptome of the zoonotic hookworm Ancylostoma ceylanicum identify infection-specific gene families.</title>
        <authorList>
            <person name="Schwarz E.M."/>
            <person name="Hu Y."/>
            <person name="Antoshechkin I."/>
            <person name="Miller M.M."/>
            <person name="Sternberg P.W."/>
            <person name="Aroian R.V."/>
        </authorList>
    </citation>
    <scope>NUCLEOTIDE SEQUENCE</scope>
    <source>
        <strain evidence="3">HY135</strain>
    </source>
</reference>
<feature type="domain" description="Peptidase A1" evidence="1">
    <location>
        <begin position="44"/>
        <end position="77"/>
    </location>
</feature>
<dbReference type="AlphaFoldDB" id="A0A016VQ18"/>
<sequence length="77" mass="9028">MNRQKEEEVVKSAKYMVKTAFHIPKALFQTIELPKVYDMSDFQYSQKITIGEPQQEFLVWISTGVSMFWIPHNNCTA</sequence>
<dbReference type="EMBL" id="JARK01001342">
    <property type="protein sequence ID" value="EYC29664.1"/>
    <property type="molecule type" value="Genomic_DNA"/>
</dbReference>
<gene>
    <name evidence="2" type="primary">Acey_s0006.g3109</name>
    <name evidence="2" type="ORF">Y032_0006g3109</name>
</gene>
<dbReference type="Pfam" id="PF00026">
    <property type="entry name" value="Asp"/>
    <property type="match status" value="1"/>
</dbReference>
<dbReference type="InterPro" id="IPR021109">
    <property type="entry name" value="Peptidase_aspartic_dom_sf"/>
</dbReference>
<dbReference type="InterPro" id="IPR033121">
    <property type="entry name" value="PEPTIDASE_A1"/>
</dbReference>
<dbReference type="SUPFAM" id="SSF50630">
    <property type="entry name" value="Acid proteases"/>
    <property type="match status" value="1"/>
</dbReference>
<dbReference type="Gene3D" id="2.40.70.10">
    <property type="entry name" value="Acid Proteases"/>
    <property type="match status" value="1"/>
</dbReference>
<organism evidence="2 3">
    <name type="scientific">Ancylostoma ceylanicum</name>
    <dbReference type="NCBI Taxonomy" id="53326"/>
    <lineage>
        <taxon>Eukaryota</taxon>
        <taxon>Metazoa</taxon>
        <taxon>Ecdysozoa</taxon>
        <taxon>Nematoda</taxon>
        <taxon>Chromadorea</taxon>
        <taxon>Rhabditida</taxon>
        <taxon>Rhabditina</taxon>
        <taxon>Rhabditomorpha</taxon>
        <taxon>Strongyloidea</taxon>
        <taxon>Ancylostomatidae</taxon>
        <taxon>Ancylostomatinae</taxon>
        <taxon>Ancylostoma</taxon>
    </lineage>
</organism>
<name>A0A016VQ18_9BILA</name>
<evidence type="ECO:0000313" key="3">
    <source>
        <dbReference type="Proteomes" id="UP000024635"/>
    </source>
</evidence>